<keyword evidence="1" id="KW-1133">Transmembrane helix</keyword>
<feature type="transmembrane region" description="Helical" evidence="1">
    <location>
        <begin position="101"/>
        <end position="120"/>
    </location>
</feature>
<gene>
    <name evidence="2" type="ORF">BN1050_01424</name>
</gene>
<evidence type="ECO:0000313" key="2">
    <source>
        <dbReference type="EMBL" id="CEA03068.1"/>
    </source>
</evidence>
<protein>
    <recommendedName>
        <fullName evidence="3">Group-specific protein</fullName>
    </recommendedName>
</protein>
<dbReference type="EMBL" id="LN483075">
    <property type="protein sequence ID" value="CEA03068.1"/>
    <property type="molecule type" value="Genomic_DNA"/>
</dbReference>
<feature type="transmembrane region" description="Helical" evidence="1">
    <location>
        <begin position="71"/>
        <end position="89"/>
    </location>
</feature>
<dbReference type="HOGENOM" id="CLU_2001099_0_0_9"/>
<dbReference type="PATRIC" id="fig|1461583.4.peg.1381"/>
<keyword evidence="1" id="KW-0812">Transmembrane</keyword>
<feature type="transmembrane region" description="Helical" evidence="1">
    <location>
        <begin position="31"/>
        <end position="50"/>
    </location>
</feature>
<accession>A0A078M6K4</accession>
<feature type="transmembrane region" description="Helical" evidence="1">
    <location>
        <begin position="7"/>
        <end position="25"/>
    </location>
</feature>
<evidence type="ECO:0000256" key="1">
    <source>
        <dbReference type="SAM" id="Phobius"/>
    </source>
</evidence>
<evidence type="ECO:0008006" key="3">
    <source>
        <dbReference type="Google" id="ProtNLM"/>
    </source>
</evidence>
<organism evidence="2">
    <name type="scientific">Metalysinibacillus saudimassiliensis</name>
    <dbReference type="NCBI Taxonomy" id="1461583"/>
    <lineage>
        <taxon>Bacteria</taxon>
        <taxon>Bacillati</taxon>
        <taxon>Bacillota</taxon>
        <taxon>Bacilli</taxon>
        <taxon>Bacillales</taxon>
        <taxon>Caryophanaceae</taxon>
        <taxon>Metalysinibacillus</taxon>
    </lineage>
</organism>
<proteinExistence type="predicted"/>
<reference evidence="2" key="1">
    <citation type="submission" date="2014-07" db="EMBL/GenBank/DDBJ databases">
        <authorList>
            <person name="Urmite Genomes Urmite Genomes"/>
        </authorList>
    </citation>
    <scope>NUCLEOTIDE SEQUENCE</scope>
    <source>
        <strain evidence="2">13S34_air</strain>
    </source>
</reference>
<dbReference type="AlphaFoldDB" id="A0A078M6K4"/>
<keyword evidence="1" id="KW-0472">Membrane</keyword>
<sequence>MKESKGIFTALGIIFLVFAVFTTVIELTTSGFRVDVLMTYSMAFMCLVLAQISEHLDSTDERSKTIKRTSASYSFYATVVVMLVLSLLVNTDVLKISAATLLQILLPATIFILYVSLLIVTKKM</sequence>
<name>A0A078M6K4_9BACL</name>